<protein>
    <submittedName>
        <fullName evidence="2">FHA domain protein</fullName>
    </submittedName>
</protein>
<dbReference type="PANTHER" id="PTHR23308">
    <property type="entry name" value="NUCLEAR INHIBITOR OF PROTEIN PHOSPHATASE-1"/>
    <property type="match status" value="1"/>
</dbReference>
<dbReference type="SMART" id="SM00240">
    <property type="entry name" value="FHA"/>
    <property type="match status" value="2"/>
</dbReference>
<organism evidence="2 3">
    <name type="scientific">Tetrahymena thermophila (strain SB210)</name>
    <dbReference type="NCBI Taxonomy" id="312017"/>
    <lineage>
        <taxon>Eukaryota</taxon>
        <taxon>Sar</taxon>
        <taxon>Alveolata</taxon>
        <taxon>Ciliophora</taxon>
        <taxon>Intramacronucleata</taxon>
        <taxon>Oligohymenophorea</taxon>
        <taxon>Hymenostomatida</taxon>
        <taxon>Tetrahymenina</taxon>
        <taxon>Tetrahymenidae</taxon>
        <taxon>Tetrahymena</taxon>
    </lineage>
</organism>
<keyword evidence="3" id="KW-1185">Reference proteome</keyword>
<dbReference type="GeneID" id="7845953"/>
<dbReference type="EMBL" id="GG662673">
    <property type="protein sequence ID" value="EAR96841.1"/>
    <property type="molecule type" value="Genomic_DNA"/>
</dbReference>
<dbReference type="Pfam" id="PF00498">
    <property type="entry name" value="FHA"/>
    <property type="match status" value="2"/>
</dbReference>
<dbReference type="InterPro" id="IPR008984">
    <property type="entry name" value="SMAD_FHA_dom_sf"/>
</dbReference>
<feature type="domain" description="FHA" evidence="1">
    <location>
        <begin position="211"/>
        <end position="262"/>
    </location>
</feature>
<name>Q23KK2_TETTS</name>
<feature type="domain" description="FHA" evidence="1">
    <location>
        <begin position="322"/>
        <end position="369"/>
    </location>
</feature>
<dbReference type="InterPro" id="IPR050923">
    <property type="entry name" value="Cell_Proc_Reg/RNA_Proc"/>
</dbReference>
<evidence type="ECO:0000313" key="3">
    <source>
        <dbReference type="Proteomes" id="UP000009168"/>
    </source>
</evidence>
<accession>Q23KK2</accession>
<evidence type="ECO:0000313" key="2">
    <source>
        <dbReference type="EMBL" id="EAR96841.1"/>
    </source>
</evidence>
<proteinExistence type="predicted"/>
<dbReference type="HOGENOM" id="CLU_582047_0_0_1"/>
<dbReference type="InParanoid" id="Q23KK2"/>
<reference evidence="3" key="1">
    <citation type="journal article" date="2006" name="PLoS Biol.">
        <title>Macronuclear genome sequence of the ciliate Tetrahymena thermophila, a model eukaryote.</title>
        <authorList>
            <person name="Eisen J.A."/>
            <person name="Coyne R.S."/>
            <person name="Wu M."/>
            <person name="Wu D."/>
            <person name="Thiagarajan M."/>
            <person name="Wortman J.R."/>
            <person name="Badger J.H."/>
            <person name="Ren Q."/>
            <person name="Amedeo P."/>
            <person name="Jones K.M."/>
            <person name="Tallon L.J."/>
            <person name="Delcher A.L."/>
            <person name="Salzberg S.L."/>
            <person name="Silva J.C."/>
            <person name="Haas B.J."/>
            <person name="Majoros W.H."/>
            <person name="Farzad M."/>
            <person name="Carlton J.M."/>
            <person name="Smith R.K. Jr."/>
            <person name="Garg J."/>
            <person name="Pearlman R.E."/>
            <person name="Karrer K.M."/>
            <person name="Sun L."/>
            <person name="Manning G."/>
            <person name="Elde N.C."/>
            <person name="Turkewitz A.P."/>
            <person name="Asai D.J."/>
            <person name="Wilkes D.E."/>
            <person name="Wang Y."/>
            <person name="Cai H."/>
            <person name="Collins K."/>
            <person name="Stewart B.A."/>
            <person name="Lee S.R."/>
            <person name="Wilamowska K."/>
            <person name="Weinberg Z."/>
            <person name="Ruzzo W.L."/>
            <person name="Wloga D."/>
            <person name="Gaertig J."/>
            <person name="Frankel J."/>
            <person name="Tsao C.-C."/>
            <person name="Gorovsky M.A."/>
            <person name="Keeling P.J."/>
            <person name="Waller R.F."/>
            <person name="Patron N.J."/>
            <person name="Cherry J.M."/>
            <person name="Stover N.A."/>
            <person name="Krieger C.J."/>
            <person name="del Toro C."/>
            <person name="Ryder H.F."/>
            <person name="Williamson S.C."/>
            <person name="Barbeau R.A."/>
            <person name="Hamilton E.P."/>
            <person name="Orias E."/>
        </authorList>
    </citation>
    <scope>NUCLEOTIDE SEQUENCE [LARGE SCALE GENOMIC DNA]</scope>
    <source>
        <strain evidence="3">SB210</strain>
    </source>
</reference>
<dbReference type="SUPFAM" id="SSF49879">
    <property type="entry name" value="SMAD/FHA domain"/>
    <property type="match status" value="2"/>
</dbReference>
<dbReference type="Gene3D" id="2.60.200.20">
    <property type="match status" value="2"/>
</dbReference>
<dbReference type="RefSeq" id="XP_001017086.1">
    <property type="nucleotide sequence ID" value="XM_001017086.1"/>
</dbReference>
<dbReference type="KEGG" id="tet:TTHERM_00193330"/>
<gene>
    <name evidence="2" type="ORF">TTHERM_00193330</name>
</gene>
<sequence>MNSMYDSDPFDWDQNQVLNFMNNMKCLKKLLDNQQNLAKYRGSDFIMNEEVQIFAFFKASTPEEKNQLREVKNQIIQKHNTYKSQNIDDFDIIQDSVQLIVTNDNDIFDSRQASKKLEYSDSLNTDIEKANEMIIKYYDLPYDPFDFDTPMQYDQAKNDYESYLRKCPLYHQYQDYKSKRSINRKIETQLILEIKRTQGQNEPGSQSVEKFAIKENQSVTLGTKYCDIILKDNAVSRKHVLIENINGVCSIRDLGSSCGTFIRIKNHQIPLKEGSIFECGFQEFQINKIQAEGDSAKVKLTIYDGIEQHKGKQFDLNIQNRFLIGRDIRCHFGSQFSDDKDLSSYHAKLSIKDNVLSIMDLDSQKGTWLRLSPQKEESPKYQIQNESEIKINPFLLIVKINQMGDVVVNQSQQYSNGMCLNCKAVKANIQANPCQHVICCKACYQKLSFKVCLRSDCNTPIKSVEPLYNV</sequence>
<dbReference type="AlphaFoldDB" id="Q23KK2"/>
<dbReference type="OrthoDB" id="687730at2759"/>
<dbReference type="InterPro" id="IPR000253">
    <property type="entry name" value="FHA_dom"/>
</dbReference>
<evidence type="ECO:0000259" key="1">
    <source>
        <dbReference type="PROSITE" id="PS50006"/>
    </source>
</evidence>
<dbReference type="OMA" id="GRDIRCH"/>
<dbReference type="CDD" id="cd00060">
    <property type="entry name" value="FHA"/>
    <property type="match status" value="2"/>
</dbReference>
<dbReference type="Proteomes" id="UP000009168">
    <property type="component" value="Unassembled WGS sequence"/>
</dbReference>
<dbReference type="PROSITE" id="PS50006">
    <property type="entry name" value="FHA_DOMAIN"/>
    <property type="match status" value="2"/>
</dbReference>